<evidence type="ECO:0000259" key="5">
    <source>
        <dbReference type="Pfam" id="PF01814"/>
    </source>
</evidence>
<evidence type="ECO:0000256" key="1">
    <source>
        <dbReference type="ARBA" id="ARBA00010587"/>
    </source>
</evidence>
<evidence type="ECO:0000256" key="2">
    <source>
        <dbReference type="ARBA" id="ARBA00022621"/>
    </source>
</evidence>
<name>A0A1E5Q2P9_9PROT</name>
<feature type="domain" description="Hemerythrin-like" evidence="5">
    <location>
        <begin position="16"/>
        <end position="132"/>
    </location>
</feature>
<keyword evidence="4" id="KW-0408">Iron</keyword>
<accession>A0A1E5Q2P9</accession>
<dbReference type="Gene3D" id="1.20.120.50">
    <property type="entry name" value="Hemerythrin-like"/>
    <property type="match status" value="1"/>
</dbReference>
<dbReference type="STRING" id="28181.BEN30_01715"/>
<dbReference type="InterPro" id="IPR050669">
    <property type="entry name" value="Hemerythrin"/>
</dbReference>
<keyword evidence="2" id="KW-0561">Oxygen transport</keyword>
<dbReference type="EMBL" id="MCGG01000089">
    <property type="protein sequence ID" value="OEJ63649.1"/>
    <property type="molecule type" value="Genomic_DNA"/>
</dbReference>
<evidence type="ECO:0000256" key="4">
    <source>
        <dbReference type="ARBA" id="ARBA00023004"/>
    </source>
</evidence>
<dbReference type="InterPro" id="IPR016131">
    <property type="entry name" value="Haemerythrin_Fe_BS"/>
</dbReference>
<dbReference type="RefSeq" id="WP_069959606.1">
    <property type="nucleotide sequence ID" value="NZ_MCGG01000089.1"/>
</dbReference>
<comment type="caution">
    <text evidence="6">The sequence shown here is derived from an EMBL/GenBank/DDBJ whole genome shotgun (WGS) entry which is preliminary data.</text>
</comment>
<comment type="similarity">
    <text evidence="1">Belongs to the hemerythrin family.</text>
</comment>
<dbReference type="SUPFAM" id="SSF47188">
    <property type="entry name" value="Hemerythrin-like"/>
    <property type="match status" value="1"/>
</dbReference>
<dbReference type="InterPro" id="IPR012827">
    <property type="entry name" value="Hemerythrin_metal-bd"/>
</dbReference>
<dbReference type="PANTHER" id="PTHR37164">
    <property type="entry name" value="BACTERIOHEMERYTHRIN"/>
    <property type="match status" value="1"/>
</dbReference>
<reference evidence="7" key="1">
    <citation type="submission" date="2016-07" db="EMBL/GenBank/DDBJ databases">
        <authorList>
            <person name="Florea S."/>
            <person name="Webb J.S."/>
            <person name="Jaromczyk J."/>
            <person name="Schardl C.L."/>
        </authorList>
    </citation>
    <scope>NUCLEOTIDE SEQUENCE [LARGE SCALE GENOMIC DNA]</scope>
    <source>
        <strain evidence="7">MV-1</strain>
    </source>
</reference>
<dbReference type="NCBIfam" id="NF033749">
    <property type="entry name" value="bact_hemeryth"/>
    <property type="match status" value="1"/>
</dbReference>
<protein>
    <recommendedName>
        <fullName evidence="5">Hemerythrin-like domain-containing protein</fullName>
    </recommendedName>
</protein>
<dbReference type="AlphaFoldDB" id="A0A1E5Q2P9"/>
<dbReference type="GO" id="GO:0046872">
    <property type="term" value="F:metal ion binding"/>
    <property type="evidence" value="ECO:0007669"/>
    <property type="project" value="UniProtKB-KW"/>
</dbReference>
<dbReference type="PANTHER" id="PTHR37164:SF1">
    <property type="entry name" value="BACTERIOHEMERYTHRIN"/>
    <property type="match status" value="1"/>
</dbReference>
<dbReference type="NCBIfam" id="TIGR02481">
    <property type="entry name" value="hemeryth_dom"/>
    <property type="match status" value="1"/>
</dbReference>
<dbReference type="PROSITE" id="PS00550">
    <property type="entry name" value="HEMERYTHRINS"/>
    <property type="match status" value="1"/>
</dbReference>
<keyword evidence="7" id="KW-1185">Reference proteome</keyword>
<dbReference type="CDD" id="cd12107">
    <property type="entry name" value="Hemerythrin"/>
    <property type="match status" value="1"/>
</dbReference>
<dbReference type="Pfam" id="PF01814">
    <property type="entry name" value="Hemerythrin"/>
    <property type="match status" value="1"/>
</dbReference>
<dbReference type="InterPro" id="IPR012312">
    <property type="entry name" value="Hemerythrin-like"/>
</dbReference>
<dbReference type="OrthoDB" id="7305302at2"/>
<keyword evidence="2" id="KW-0813">Transport</keyword>
<proteinExistence type="inferred from homology"/>
<evidence type="ECO:0000313" key="7">
    <source>
        <dbReference type="Proteomes" id="UP000095347"/>
    </source>
</evidence>
<dbReference type="InterPro" id="IPR035938">
    <property type="entry name" value="Hemerythrin-like_sf"/>
</dbReference>
<organism evidence="6 7">
    <name type="scientific">Magnetovibrio blakemorei</name>
    <dbReference type="NCBI Taxonomy" id="28181"/>
    <lineage>
        <taxon>Bacteria</taxon>
        <taxon>Pseudomonadati</taxon>
        <taxon>Pseudomonadota</taxon>
        <taxon>Alphaproteobacteria</taxon>
        <taxon>Rhodospirillales</taxon>
        <taxon>Magnetovibrionaceae</taxon>
        <taxon>Magnetovibrio</taxon>
    </lineage>
</organism>
<dbReference type="Proteomes" id="UP000095347">
    <property type="component" value="Unassembled WGS sequence"/>
</dbReference>
<keyword evidence="3" id="KW-0479">Metal-binding</keyword>
<evidence type="ECO:0000313" key="6">
    <source>
        <dbReference type="EMBL" id="OEJ63649.1"/>
    </source>
</evidence>
<gene>
    <name evidence="6" type="ORF">BEN30_01715</name>
</gene>
<dbReference type="GO" id="GO:0005344">
    <property type="term" value="F:oxygen carrier activity"/>
    <property type="evidence" value="ECO:0007669"/>
    <property type="project" value="UniProtKB-KW"/>
</dbReference>
<sequence length="201" mass="23682">MEVNDNLLWSDEFSTHIRAIDNDHKELFDIFGTLHAYDLKHKNTEQIENVLALLSNYIHYHFEREERFMESAGYPDINEHKQLHEILKHDVQGLRSLFTTSPEEVKITRAVAFLFKWLQKHILKEDMKYVPYMRGEKNVQKSAQEKADTCIKISVCVPRAKAALIENCIEVILEHGLTGELEQLMNELQKKKLKRARFLFT</sequence>
<evidence type="ECO:0000256" key="3">
    <source>
        <dbReference type="ARBA" id="ARBA00022723"/>
    </source>
</evidence>